<dbReference type="Gene3D" id="3.90.1720.10">
    <property type="entry name" value="endopeptidase domain like (from Nostoc punctiforme)"/>
    <property type="match status" value="1"/>
</dbReference>
<organism evidence="1">
    <name type="scientific">bioreactor metagenome</name>
    <dbReference type="NCBI Taxonomy" id="1076179"/>
    <lineage>
        <taxon>unclassified sequences</taxon>
        <taxon>metagenomes</taxon>
        <taxon>ecological metagenomes</taxon>
    </lineage>
</organism>
<comment type="caution">
    <text evidence="1">The sequence shown here is derived from an EMBL/GenBank/DDBJ whole genome shotgun (WGS) entry which is preliminary data.</text>
</comment>
<dbReference type="AlphaFoldDB" id="A0A645A031"/>
<gene>
    <name evidence="1" type="ORF">SDC9_92964</name>
</gene>
<evidence type="ECO:0000313" key="1">
    <source>
        <dbReference type="EMBL" id="MPM46266.1"/>
    </source>
</evidence>
<name>A0A645A031_9ZZZZ</name>
<accession>A0A645A031</accession>
<protein>
    <submittedName>
        <fullName evidence="1">Uncharacterized protein</fullName>
    </submittedName>
</protein>
<dbReference type="InterPro" id="IPR038765">
    <property type="entry name" value="Papain-like_cys_pep_sf"/>
</dbReference>
<dbReference type="SUPFAM" id="SSF54001">
    <property type="entry name" value="Cysteine proteinases"/>
    <property type="match status" value="1"/>
</dbReference>
<sequence>MSRKRLRLLRGFVALALFASFTALSQLSADWRYDCPDTYLCRPISLFTREELLTRRTHTLPPLENGDILLTFSTHTFGWRHGHAGLVVDAEQGLVLEAQQLGSPSSLAQAEHWSRYPTLQVLRLKDADSEVRQAAAAYAAGSLAGLPYRLSSGLLPARGEEIASVQCAYLVWCAYSRQGWDLDGDGGRLVTVADLASSPLLERIY</sequence>
<dbReference type="EMBL" id="VSSQ01011209">
    <property type="protein sequence ID" value="MPM46266.1"/>
    <property type="molecule type" value="Genomic_DNA"/>
</dbReference>
<reference evidence="1" key="1">
    <citation type="submission" date="2019-08" db="EMBL/GenBank/DDBJ databases">
        <authorList>
            <person name="Kucharzyk K."/>
            <person name="Murdoch R.W."/>
            <person name="Higgins S."/>
            <person name="Loffler F."/>
        </authorList>
    </citation>
    <scope>NUCLEOTIDE SEQUENCE</scope>
</reference>
<proteinExistence type="predicted"/>